<dbReference type="InterPro" id="IPR033468">
    <property type="entry name" value="Metaxin_GST"/>
</dbReference>
<comment type="similarity">
    <text evidence="1">Belongs to the FAX family.</text>
</comment>
<dbReference type="PANTHER" id="PTHR12289:SF41">
    <property type="entry name" value="FAILED AXON CONNECTIONS-RELATED"/>
    <property type="match status" value="1"/>
</dbReference>
<dbReference type="OrthoDB" id="5809458at2759"/>
<gene>
    <name evidence="4" type="ORF">DGAL_LOCUS14600</name>
</gene>
<protein>
    <recommendedName>
        <fullName evidence="6">Failed axon connections homolog</fullName>
    </recommendedName>
</protein>
<dbReference type="InterPro" id="IPR040079">
    <property type="entry name" value="Glutathione_S-Trfase"/>
</dbReference>
<evidence type="ECO:0000313" key="5">
    <source>
        <dbReference type="Proteomes" id="UP000789390"/>
    </source>
</evidence>
<evidence type="ECO:0000313" key="4">
    <source>
        <dbReference type="EMBL" id="CAH0110991.1"/>
    </source>
</evidence>
<dbReference type="Pfam" id="PF17172">
    <property type="entry name" value="GST_N_4"/>
    <property type="match status" value="1"/>
</dbReference>
<dbReference type="Gene3D" id="1.20.1050.10">
    <property type="match status" value="1"/>
</dbReference>
<evidence type="ECO:0000259" key="2">
    <source>
        <dbReference type="Pfam" id="PF17171"/>
    </source>
</evidence>
<feature type="domain" description="Thioredoxin-like fold" evidence="3">
    <location>
        <begin position="36"/>
        <end position="129"/>
    </location>
</feature>
<name>A0A8J2WAA7_9CRUS</name>
<dbReference type="InterPro" id="IPR036249">
    <property type="entry name" value="Thioredoxin-like_sf"/>
</dbReference>
<dbReference type="Proteomes" id="UP000789390">
    <property type="component" value="Unassembled WGS sequence"/>
</dbReference>
<dbReference type="SFLD" id="SFLDS00019">
    <property type="entry name" value="Glutathione_Transferase_(cytos"/>
    <property type="match status" value="1"/>
</dbReference>
<reference evidence="4" key="1">
    <citation type="submission" date="2021-11" db="EMBL/GenBank/DDBJ databases">
        <authorList>
            <person name="Schell T."/>
        </authorList>
    </citation>
    <scope>NUCLEOTIDE SEQUENCE</scope>
    <source>
        <strain evidence="4">M5</strain>
    </source>
</reference>
<feature type="domain" description="Metaxin glutathione S-transferase" evidence="2">
    <location>
        <begin position="179"/>
        <end position="240"/>
    </location>
</feature>
<dbReference type="GO" id="GO:0005737">
    <property type="term" value="C:cytoplasm"/>
    <property type="evidence" value="ECO:0007669"/>
    <property type="project" value="TreeGrafter"/>
</dbReference>
<dbReference type="SUPFAM" id="SSF47616">
    <property type="entry name" value="GST C-terminal domain-like"/>
    <property type="match status" value="1"/>
</dbReference>
<evidence type="ECO:0000259" key="3">
    <source>
        <dbReference type="Pfam" id="PF17172"/>
    </source>
</evidence>
<evidence type="ECO:0008006" key="6">
    <source>
        <dbReference type="Google" id="ProtNLM"/>
    </source>
</evidence>
<keyword evidence="5" id="KW-1185">Reference proteome</keyword>
<dbReference type="InterPro" id="IPR050931">
    <property type="entry name" value="Mito_Protein_Transport_Metaxin"/>
</dbReference>
<dbReference type="SFLD" id="SFLDG01200">
    <property type="entry name" value="SUF1.1"/>
    <property type="match status" value="1"/>
</dbReference>
<proteinExistence type="inferred from homology"/>
<dbReference type="SUPFAM" id="SSF52833">
    <property type="entry name" value="Thioredoxin-like"/>
    <property type="match status" value="1"/>
</dbReference>
<sequence>MMSGSTNKKKSKKSIDENVVILHQMDRGVFAPSISPFPLKLETYLRMAGIPYQNDFKNPMGPNGKTPWMTFNGKNYSDSQLCLELLAEKFQKDFSGHLTGEERAIARSFQIMAEEHLYWVLVLWRWVYTKGKTFRDIQMNFPTAMRYVMPLVVRRIKGQASAQGMGRHSQNDVIEMGLKDLRAISDYLGTKLYFTGDKPIEMDCAMFGILSQLVWCMQGSPYEQHLKGEFTNLKEFCQRMKEKFWPDWDQCLLPMKPSL</sequence>
<organism evidence="4 5">
    <name type="scientific">Daphnia galeata</name>
    <dbReference type="NCBI Taxonomy" id="27404"/>
    <lineage>
        <taxon>Eukaryota</taxon>
        <taxon>Metazoa</taxon>
        <taxon>Ecdysozoa</taxon>
        <taxon>Arthropoda</taxon>
        <taxon>Crustacea</taxon>
        <taxon>Branchiopoda</taxon>
        <taxon>Diplostraca</taxon>
        <taxon>Cladocera</taxon>
        <taxon>Anomopoda</taxon>
        <taxon>Daphniidae</taxon>
        <taxon>Daphnia</taxon>
    </lineage>
</organism>
<dbReference type="InterPro" id="IPR026928">
    <property type="entry name" value="FAX/IsoI-like"/>
</dbReference>
<dbReference type="InterPro" id="IPR012336">
    <property type="entry name" value="Thioredoxin-like_fold"/>
</dbReference>
<dbReference type="AlphaFoldDB" id="A0A8J2WAA7"/>
<evidence type="ECO:0000256" key="1">
    <source>
        <dbReference type="ARBA" id="ARBA00006475"/>
    </source>
</evidence>
<accession>A0A8J2WAA7</accession>
<dbReference type="InterPro" id="IPR036282">
    <property type="entry name" value="Glutathione-S-Trfase_C_sf"/>
</dbReference>
<comment type="caution">
    <text evidence="4">The sequence shown here is derived from an EMBL/GenBank/DDBJ whole genome shotgun (WGS) entry which is preliminary data.</text>
</comment>
<dbReference type="SFLD" id="SFLDG01180">
    <property type="entry name" value="SUF1"/>
    <property type="match status" value="1"/>
</dbReference>
<dbReference type="EMBL" id="CAKKLH010000309">
    <property type="protein sequence ID" value="CAH0110991.1"/>
    <property type="molecule type" value="Genomic_DNA"/>
</dbReference>
<dbReference type="PANTHER" id="PTHR12289">
    <property type="entry name" value="METAXIN RELATED"/>
    <property type="match status" value="1"/>
</dbReference>
<dbReference type="Pfam" id="PF17171">
    <property type="entry name" value="GST_C_6"/>
    <property type="match status" value="1"/>
</dbReference>
<dbReference type="CDD" id="cd03193">
    <property type="entry name" value="GST_C_Metaxin"/>
    <property type="match status" value="1"/>
</dbReference>